<accession>A0A0E9XRX1</accession>
<reference evidence="1" key="2">
    <citation type="journal article" date="2015" name="Fish Shellfish Immunol.">
        <title>Early steps in the European eel (Anguilla anguilla)-Vibrio vulnificus interaction in the gills: Role of the RtxA13 toxin.</title>
        <authorList>
            <person name="Callol A."/>
            <person name="Pajuelo D."/>
            <person name="Ebbesson L."/>
            <person name="Teles M."/>
            <person name="MacKenzie S."/>
            <person name="Amaro C."/>
        </authorList>
    </citation>
    <scope>NUCLEOTIDE SEQUENCE</scope>
</reference>
<sequence>MTPLFINVGFRTDHFPKIKRNVYLKRSELGDTDILSRFRRLGISHMDLASPLL</sequence>
<name>A0A0E9XRX1_ANGAN</name>
<evidence type="ECO:0000313" key="1">
    <source>
        <dbReference type="EMBL" id="JAI04429.1"/>
    </source>
</evidence>
<proteinExistence type="predicted"/>
<dbReference type="AlphaFoldDB" id="A0A0E9XRX1"/>
<protein>
    <submittedName>
        <fullName evidence="1">Uncharacterized protein</fullName>
    </submittedName>
</protein>
<reference evidence="1" key="1">
    <citation type="submission" date="2014-11" db="EMBL/GenBank/DDBJ databases">
        <authorList>
            <person name="Amaro Gonzalez C."/>
        </authorList>
    </citation>
    <scope>NUCLEOTIDE SEQUENCE</scope>
</reference>
<organism evidence="1">
    <name type="scientific">Anguilla anguilla</name>
    <name type="common">European freshwater eel</name>
    <name type="synonym">Muraena anguilla</name>
    <dbReference type="NCBI Taxonomy" id="7936"/>
    <lineage>
        <taxon>Eukaryota</taxon>
        <taxon>Metazoa</taxon>
        <taxon>Chordata</taxon>
        <taxon>Craniata</taxon>
        <taxon>Vertebrata</taxon>
        <taxon>Euteleostomi</taxon>
        <taxon>Actinopterygii</taxon>
        <taxon>Neopterygii</taxon>
        <taxon>Teleostei</taxon>
        <taxon>Anguilliformes</taxon>
        <taxon>Anguillidae</taxon>
        <taxon>Anguilla</taxon>
    </lineage>
</organism>
<dbReference type="EMBL" id="GBXM01004149">
    <property type="protein sequence ID" value="JAI04429.1"/>
    <property type="molecule type" value="Transcribed_RNA"/>
</dbReference>